<evidence type="ECO:0000256" key="1">
    <source>
        <dbReference type="ARBA" id="ARBA00007865"/>
    </source>
</evidence>
<gene>
    <name evidence="2" type="ORF">OIDMADRAFT_46185</name>
</gene>
<dbReference type="STRING" id="913774.A0A0C3CV28"/>
<protein>
    <recommendedName>
        <fullName evidence="4">Cyclase</fullName>
    </recommendedName>
</protein>
<dbReference type="GO" id="GO:0004061">
    <property type="term" value="F:arylformamidase activity"/>
    <property type="evidence" value="ECO:0007669"/>
    <property type="project" value="InterPro"/>
</dbReference>
<evidence type="ECO:0008006" key="4">
    <source>
        <dbReference type="Google" id="ProtNLM"/>
    </source>
</evidence>
<dbReference type="GO" id="GO:0019441">
    <property type="term" value="P:L-tryptophan catabolic process to kynurenine"/>
    <property type="evidence" value="ECO:0007669"/>
    <property type="project" value="InterPro"/>
</dbReference>
<dbReference type="HOGENOM" id="CLU_030671_1_0_1"/>
<evidence type="ECO:0000313" key="2">
    <source>
        <dbReference type="EMBL" id="KIM93562.1"/>
    </source>
</evidence>
<dbReference type="PANTHER" id="PTHR34861">
    <property type="match status" value="1"/>
</dbReference>
<proteinExistence type="inferred from homology"/>
<dbReference type="InParanoid" id="A0A0C3CV28"/>
<dbReference type="InterPro" id="IPR007325">
    <property type="entry name" value="KFase/CYL"/>
</dbReference>
<organism evidence="2 3">
    <name type="scientific">Oidiodendron maius (strain Zn)</name>
    <dbReference type="NCBI Taxonomy" id="913774"/>
    <lineage>
        <taxon>Eukaryota</taxon>
        <taxon>Fungi</taxon>
        <taxon>Dikarya</taxon>
        <taxon>Ascomycota</taxon>
        <taxon>Pezizomycotina</taxon>
        <taxon>Leotiomycetes</taxon>
        <taxon>Leotiomycetes incertae sedis</taxon>
        <taxon>Myxotrichaceae</taxon>
        <taxon>Oidiodendron</taxon>
    </lineage>
</organism>
<reference evidence="2 3" key="1">
    <citation type="submission" date="2014-04" db="EMBL/GenBank/DDBJ databases">
        <authorList>
            <consortium name="DOE Joint Genome Institute"/>
            <person name="Kuo A."/>
            <person name="Martino E."/>
            <person name="Perotto S."/>
            <person name="Kohler A."/>
            <person name="Nagy L.G."/>
            <person name="Floudas D."/>
            <person name="Copeland A."/>
            <person name="Barry K.W."/>
            <person name="Cichocki N."/>
            <person name="Veneault-Fourrey C."/>
            <person name="LaButti K."/>
            <person name="Lindquist E.A."/>
            <person name="Lipzen A."/>
            <person name="Lundell T."/>
            <person name="Morin E."/>
            <person name="Murat C."/>
            <person name="Sun H."/>
            <person name="Tunlid A."/>
            <person name="Henrissat B."/>
            <person name="Grigoriev I.V."/>
            <person name="Hibbett D.S."/>
            <person name="Martin F."/>
            <person name="Nordberg H.P."/>
            <person name="Cantor M.N."/>
            <person name="Hua S.X."/>
        </authorList>
    </citation>
    <scope>NUCLEOTIDE SEQUENCE [LARGE SCALE GENOMIC DNA]</scope>
    <source>
        <strain evidence="2 3">Zn</strain>
    </source>
</reference>
<evidence type="ECO:0000313" key="3">
    <source>
        <dbReference type="Proteomes" id="UP000054321"/>
    </source>
</evidence>
<dbReference type="Gene3D" id="3.50.30.50">
    <property type="entry name" value="Putative cyclase"/>
    <property type="match status" value="1"/>
</dbReference>
<dbReference type="InterPro" id="IPR037175">
    <property type="entry name" value="KFase_sf"/>
</dbReference>
<name>A0A0C3CV28_OIDMZ</name>
<dbReference type="EMBL" id="KN832894">
    <property type="protein sequence ID" value="KIM93562.1"/>
    <property type="molecule type" value="Genomic_DNA"/>
</dbReference>
<dbReference type="AlphaFoldDB" id="A0A0C3CV28"/>
<sequence>MTVIYRKRPAFEALPLRMGDPPFSAWGLYGPDDELGSLNLLTPEVVTEAAREVRTGVRIGLDLPINYIAEPSHSRQKLIHKVIRQGKNAVHDDVIEMNTQISTQWDGFRHYGYQESELFYNGVTVDEISGSNPTTKLGTHAWCRQGIVGRGVLLDYYRWSRSVGRDYELIGDYAIDVEDLKACAEAQQVTFKQGDILFVRSGWKVGFDAMNDQEKAVWGVANPVRYVGVKTSVETLRWLWETGFSACAGDAPAWERFPAPPRERELGGIENMCLHEIMLNGWGMPIGEMFDLERLSEECIRQGRHTFLLMSMPLNIPGGVGSPGNAVAVF</sequence>
<reference evidence="3" key="2">
    <citation type="submission" date="2015-01" db="EMBL/GenBank/DDBJ databases">
        <title>Evolutionary Origins and Diversification of the Mycorrhizal Mutualists.</title>
        <authorList>
            <consortium name="DOE Joint Genome Institute"/>
            <consortium name="Mycorrhizal Genomics Consortium"/>
            <person name="Kohler A."/>
            <person name="Kuo A."/>
            <person name="Nagy L.G."/>
            <person name="Floudas D."/>
            <person name="Copeland A."/>
            <person name="Barry K.W."/>
            <person name="Cichocki N."/>
            <person name="Veneault-Fourrey C."/>
            <person name="LaButti K."/>
            <person name="Lindquist E.A."/>
            <person name="Lipzen A."/>
            <person name="Lundell T."/>
            <person name="Morin E."/>
            <person name="Murat C."/>
            <person name="Riley R."/>
            <person name="Ohm R."/>
            <person name="Sun H."/>
            <person name="Tunlid A."/>
            <person name="Henrissat B."/>
            <person name="Grigoriev I.V."/>
            <person name="Hibbett D.S."/>
            <person name="Martin F."/>
        </authorList>
    </citation>
    <scope>NUCLEOTIDE SEQUENCE [LARGE SCALE GENOMIC DNA]</scope>
    <source>
        <strain evidence="3">Zn</strain>
    </source>
</reference>
<accession>A0A0C3CV28</accession>
<keyword evidence="3" id="KW-1185">Reference proteome</keyword>
<dbReference type="Pfam" id="PF04199">
    <property type="entry name" value="Cyclase"/>
    <property type="match status" value="1"/>
</dbReference>
<comment type="similarity">
    <text evidence="1">Belongs to the Cyclase 1 superfamily.</text>
</comment>
<dbReference type="SUPFAM" id="SSF102198">
    <property type="entry name" value="Putative cyclase"/>
    <property type="match status" value="1"/>
</dbReference>
<dbReference type="Proteomes" id="UP000054321">
    <property type="component" value="Unassembled WGS sequence"/>
</dbReference>
<dbReference type="OrthoDB" id="5396at2759"/>
<dbReference type="PANTHER" id="PTHR34861:SF11">
    <property type="entry name" value="CYCLASE"/>
    <property type="match status" value="1"/>
</dbReference>